<reference evidence="1" key="1">
    <citation type="submission" date="2019-08" db="EMBL/GenBank/DDBJ databases">
        <authorList>
            <person name="Kucharzyk K."/>
            <person name="Murdoch R.W."/>
            <person name="Higgins S."/>
            <person name="Loffler F."/>
        </authorList>
    </citation>
    <scope>NUCLEOTIDE SEQUENCE</scope>
</reference>
<protein>
    <submittedName>
        <fullName evidence="1">Uncharacterized protein</fullName>
    </submittedName>
</protein>
<comment type="caution">
    <text evidence="1">The sequence shown here is derived from an EMBL/GenBank/DDBJ whole genome shotgun (WGS) entry which is preliminary data.</text>
</comment>
<accession>A0A644XJE8</accession>
<name>A0A644XJE8_9ZZZZ</name>
<sequence>METAAREAMAQGALLALLFAWNEHQPPGVKADRVTVTLHVDTDLVSYSEATFWAGDHVIGGGGF</sequence>
<gene>
    <name evidence="1" type="ORF">SDC9_62312</name>
</gene>
<dbReference type="EMBL" id="VSSQ01002524">
    <property type="protein sequence ID" value="MPM15938.1"/>
    <property type="molecule type" value="Genomic_DNA"/>
</dbReference>
<evidence type="ECO:0000313" key="1">
    <source>
        <dbReference type="EMBL" id="MPM15938.1"/>
    </source>
</evidence>
<organism evidence="1">
    <name type="scientific">bioreactor metagenome</name>
    <dbReference type="NCBI Taxonomy" id="1076179"/>
    <lineage>
        <taxon>unclassified sequences</taxon>
        <taxon>metagenomes</taxon>
        <taxon>ecological metagenomes</taxon>
    </lineage>
</organism>
<proteinExistence type="predicted"/>
<dbReference type="AlphaFoldDB" id="A0A644XJE8"/>